<dbReference type="Proteomes" id="UP000320176">
    <property type="component" value="Unassembled WGS sequence"/>
</dbReference>
<keyword evidence="1" id="KW-0812">Transmembrane</keyword>
<evidence type="ECO:0000313" key="3">
    <source>
        <dbReference type="Proteomes" id="UP000320176"/>
    </source>
</evidence>
<feature type="transmembrane region" description="Helical" evidence="1">
    <location>
        <begin position="68"/>
        <end position="86"/>
    </location>
</feature>
<protein>
    <submittedName>
        <fullName evidence="2">Uncharacterized protein</fullName>
    </submittedName>
</protein>
<evidence type="ECO:0000256" key="1">
    <source>
        <dbReference type="SAM" id="Phobius"/>
    </source>
</evidence>
<dbReference type="AlphaFoldDB" id="A0A5C6A3E2"/>
<comment type="caution">
    <text evidence="2">The sequence shown here is derived from an EMBL/GenBank/DDBJ whole genome shotgun (WGS) entry which is preliminary data.</text>
</comment>
<organism evidence="2 3">
    <name type="scientific">Stieleria varia</name>
    <dbReference type="NCBI Taxonomy" id="2528005"/>
    <lineage>
        <taxon>Bacteria</taxon>
        <taxon>Pseudomonadati</taxon>
        <taxon>Planctomycetota</taxon>
        <taxon>Planctomycetia</taxon>
        <taxon>Pirellulales</taxon>
        <taxon>Pirellulaceae</taxon>
        <taxon>Stieleria</taxon>
    </lineage>
</organism>
<feature type="transmembrane region" description="Helical" evidence="1">
    <location>
        <begin position="98"/>
        <end position="121"/>
    </location>
</feature>
<feature type="transmembrane region" description="Helical" evidence="1">
    <location>
        <begin position="29"/>
        <end position="48"/>
    </location>
</feature>
<proteinExistence type="predicted"/>
<keyword evidence="1" id="KW-1133">Transmembrane helix</keyword>
<keyword evidence="1" id="KW-0472">Membrane</keyword>
<accession>A0A5C6A3E2</accession>
<gene>
    <name evidence="2" type="ORF">Pla52n_56850</name>
</gene>
<evidence type="ECO:0000313" key="2">
    <source>
        <dbReference type="EMBL" id="TWT93857.1"/>
    </source>
</evidence>
<keyword evidence="3" id="KW-1185">Reference proteome</keyword>
<name>A0A5C6A3E2_9BACT</name>
<sequence length="136" mass="15193">MSENPYAPPKLDVDFPELEIRNARQRLRLPATIILLLASFHAMIDLTGLLSEINSPRSGMQFIGMPEYSILLTAHLLQIAGCFCVLRLSNYRLAYRGAILACIPILSPLLVVGIPFGVVLVTRLRQTENELAFDRD</sequence>
<reference evidence="2 3" key="1">
    <citation type="submission" date="2019-02" db="EMBL/GenBank/DDBJ databases">
        <title>Deep-cultivation of Planctomycetes and their phenomic and genomic characterization uncovers novel biology.</title>
        <authorList>
            <person name="Wiegand S."/>
            <person name="Jogler M."/>
            <person name="Boedeker C."/>
            <person name="Pinto D."/>
            <person name="Vollmers J."/>
            <person name="Rivas-Marin E."/>
            <person name="Kohn T."/>
            <person name="Peeters S.H."/>
            <person name="Heuer A."/>
            <person name="Rast P."/>
            <person name="Oberbeckmann S."/>
            <person name="Bunk B."/>
            <person name="Jeske O."/>
            <person name="Meyerdierks A."/>
            <person name="Storesund J.E."/>
            <person name="Kallscheuer N."/>
            <person name="Luecker S."/>
            <person name="Lage O.M."/>
            <person name="Pohl T."/>
            <person name="Merkel B.J."/>
            <person name="Hornburger P."/>
            <person name="Mueller R.-W."/>
            <person name="Bruemmer F."/>
            <person name="Labrenz M."/>
            <person name="Spormann A.M."/>
            <person name="Op Den Camp H."/>
            <person name="Overmann J."/>
            <person name="Amann R."/>
            <person name="Jetten M.S.M."/>
            <person name="Mascher T."/>
            <person name="Medema M.H."/>
            <person name="Devos D.P."/>
            <person name="Kaster A.-K."/>
            <person name="Ovreas L."/>
            <person name="Rohde M."/>
            <person name="Galperin M.Y."/>
            <person name="Jogler C."/>
        </authorList>
    </citation>
    <scope>NUCLEOTIDE SEQUENCE [LARGE SCALE GENOMIC DNA]</scope>
    <source>
        <strain evidence="2 3">Pla52n</strain>
    </source>
</reference>
<dbReference type="EMBL" id="SJPN01000008">
    <property type="protein sequence ID" value="TWT93857.1"/>
    <property type="molecule type" value="Genomic_DNA"/>
</dbReference>